<keyword evidence="1" id="KW-0812">Transmembrane</keyword>
<sequence>MSQGQQSPDQEQQKRSLAEWVSFGIASFILAAIAGLVIYEWLVQDNRPPAISVRRAGNTRQVQDQFYIPFAVTNTGGQAADAVQVVAQLRVDGKVEATGEQQISYLSKGETKNGAFIFDRNPNQGKVVLRVTSYQQP</sequence>
<evidence type="ECO:0000313" key="3">
    <source>
        <dbReference type="EMBL" id="MBE9193516.1"/>
    </source>
</evidence>
<evidence type="ECO:0000313" key="4">
    <source>
        <dbReference type="Proteomes" id="UP000651156"/>
    </source>
</evidence>
<evidence type="ECO:0000259" key="2">
    <source>
        <dbReference type="Pfam" id="PF07705"/>
    </source>
</evidence>
<dbReference type="RefSeq" id="WP_193934895.1">
    <property type="nucleotide sequence ID" value="NZ_CAWPMZ010000001.1"/>
</dbReference>
<dbReference type="InterPro" id="IPR011635">
    <property type="entry name" value="CARDB"/>
</dbReference>
<feature type="transmembrane region" description="Helical" evidence="1">
    <location>
        <begin position="20"/>
        <end position="42"/>
    </location>
</feature>
<dbReference type="Pfam" id="PF07705">
    <property type="entry name" value="CARDB"/>
    <property type="match status" value="1"/>
</dbReference>
<protein>
    <submittedName>
        <fullName evidence="3">TIGR02588 family protein</fullName>
    </submittedName>
</protein>
<dbReference type="EMBL" id="JADEWN010000100">
    <property type="protein sequence ID" value="MBE9193516.1"/>
    <property type="molecule type" value="Genomic_DNA"/>
</dbReference>
<keyword evidence="1" id="KW-0472">Membrane</keyword>
<comment type="caution">
    <text evidence="3">The sequence shown here is derived from an EMBL/GenBank/DDBJ whole genome shotgun (WGS) entry which is preliminary data.</text>
</comment>
<organism evidence="3 4">
    <name type="scientific">Gloeocapsopsis crepidinum LEGE 06123</name>
    <dbReference type="NCBI Taxonomy" id="588587"/>
    <lineage>
        <taxon>Bacteria</taxon>
        <taxon>Bacillati</taxon>
        <taxon>Cyanobacteriota</taxon>
        <taxon>Cyanophyceae</taxon>
        <taxon>Oscillatoriophycideae</taxon>
        <taxon>Chroococcales</taxon>
        <taxon>Chroococcaceae</taxon>
        <taxon>Gloeocapsopsis</taxon>
    </lineage>
</organism>
<reference evidence="3 4" key="1">
    <citation type="submission" date="2020-10" db="EMBL/GenBank/DDBJ databases">
        <authorList>
            <person name="Castelo-Branco R."/>
            <person name="Eusebio N."/>
            <person name="Adriana R."/>
            <person name="Vieira A."/>
            <person name="Brugerolle De Fraissinette N."/>
            <person name="Rezende De Castro R."/>
            <person name="Schneider M.P."/>
            <person name="Vasconcelos V."/>
            <person name="Leao P.N."/>
        </authorList>
    </citation>
    <scope>NUCLEOTIDE SEQUENCE [LARGE SCALE GENOMIC DNA]</scope>
    <source>
        <strain evidence="3 4">LEGE 06123</strain>
    </source>
</reference>
<feature type="domain" description="CARDB" evidence="2">
    <location>
        <begin position="61"/>
        <end position="132"/>
    </location>
</feature>
<evidence type="ECO:0000256" key="1">
    <source>
        <dbReference type="SAM" id="Phobius"/>
    </source>
</evidence>
<gene>
    <name evidence="3" type="ORF">IQ230_24905</name>
</gene>
<keyword evidence="4" id="KW-1185">Reference proteome</keyword>
<accession>A0ABR9UYX3</accession>
<name>A0ABR9UYX3_9CHRO</name>
<keyword evidence="1" id="KW-1133">Transmembrane helix</keyword>
<dbReference type="NCBIfam" id="TIGR02588">
    <property type="entry name" value="TIGR02588 family protein"/>
    <property type="match status" value="1"/>
</dbReference>
<proteinExistence type="predicted"/>
<dbReference type="InterPro" id="IPR013417">
    <property type="entry name" value="CHP02588"/>
</dbReference>
<dbReference type="Proteomes" id="UP000651156">
    <property type="component" value="Unassembled WGS sequence"/>
</dbReference>